<dbReference type="InterPro" id="IPR008974">
    <property type="entry name" value="TRAF-like"/>
</dbReference>
<protein>
    <recommendedName>
        <fullName evidence="4">BTB domain-containing protein</fullName>
    </recommendedName>
</protein>
<dbReference type="OrthoDB" id="6420138at2759"/>
<gene>
    <name evidence="2" type="ORF">AVEN_165906_1</name>
</gene>
<dbReference type="EMBL" id="BGPR01057755">
    <property type="protein sequence ID" value="GBO34012.1"/>
    <property type="molecule type" value="Genomic_DNA"/>
</dbReference>
<dbReference type="SUPFAM" id="SSF54695">
    <property type="entry name" value="POZ domain"/>
    <property type="match status" value="1"/>
</dbReference>
<dbReference type="Gene3D" id="2.60.210.10">
    <property type="entry name" value="Apoptosis, Tumor Necrosis Factor Receptor Associated Protein 2, Chain A"/>
    <property type="match status" value="1"/>
</dbReference>
<reference evidence="2 3" key="1">
    <citation type="journal article" date="2019" name="Sci. Rep.">
        <title>Orb-weaving spider Araneus ventricosus genome elucidates the spidroin gene catalogue.</title>
        <authorList>
            <person name="Kono N."/>
            <person name="Nakamura H."/>
            <person name="Ohtoshi R."/>
            <person name="Moran D.A.P."/>
            <person name="Shinohara A."/>
            <person name="Yoshida Y."/>
            <person name="Fujiwara M."/>
            <person name="Mori M."/>
            <person name="Tomita M."/>
            <person name="Arakawa K."/>
        </authorList>
    </citation>
    <scope>NUCLEOTIDE SEQUENCE [LARGE SCALE GENOMIC DNA]</scope>
</reference>
<feature type="region of interest" description="Disordered" evidence="1">
    <location>
        <begin position="578"/>
        <end position="611"/>
    </location>
</feature>
<accession>A0A4Y2WAK5</accession>
<dbReference type="Gene3D" id="3.30.710.10">
    <property type="entry name" value="Potassium Channel Kv1.1, Chain A"/>
    <property type="match status" value="1"/>
</dbReference>
<evidence type="ECO:0000313" key="2">
    <source>
        <dbReference type="EMBL" id="GBO34012.1"/>
    </source>
</evidence>
<keyword evidence="3" id="KW-1185">Reference proteome</keyword>
<feature type="compositionally biased region" description="Basic and acidic residues" evidence="1">
    <location>
        <begin position="600"/>
        <end position="611"/>
    </location>
</feature>
<proteinExistence type="predicted"/>
<evidence type="ECO:0000313" key="3">
    <source>
        <dbReference type="Proteomes" id="UP000499080"/>
    </source>
</evidence>
<dbReference type="SUPFAM" id="SSF49599">
    <property type="entry name" value="TRAF domain-like"/>
    <property type="match status" value="1"/>
</dbReference>
<dbReference type="InterPro" id="IPR011333">
    <property type="entry name" value="SKP1/BTB/POZ_sf"/>
</dbReference>
<name>A0A4Y2WAK5_ARAVE</name>
<sequence>MASLASNISEDAIYEVKDVQIENFSTANRCYRVKFEVKRKVLSQIFFVTVYPKEASSKSSGCLRIHLTRIKNDPNSEMRKDFLSWTLSIVDVNGRGRYYQTFVKENFANIPYVMDVPDFLDLSVLQEQSDELLPGDVLTVRCELYCMSSVIPSYTNKYTHSMSTSFINNFGRFRTDESDIENRKSLWDEHWIKFDNTHSIEYDIARLFCLNLDMLMLILKCRKFNIDSDTLKKYSEELSLLDAADEVRRTYMFSPLFKTYIRLKERLRKEIHDPSSLNEDIQKKEDRYLEEIHSIFVRINNLIEISYGQFILHDSAESGLPLSDGISWSIEFQTPDQESQMPSKVYDECSSSAENFKANGKRNVNREDKPQAKETEYVIMDDVFFKKEEMLKIFKPEYFRARFKMDFEYFKRVIQYLFSDPELYENDDLVSQNQGKWTFFVETMDGMTFAIPFENGKETLGSRLISCSLVFESMLRNPMQDYHKRAKLFDVECQTFMNFLYHLQRTDLKVESLLHLRDLYVMADKFCVDKLMRMCAYGMRPYFNFQNIGDFEYLAHRLADKYLLELVDSYKAQNMEADASTRPYNTEENAIDSGNAETQETERENNFDFYQ</sequence>
<dbReference type="AlphaFoldDB" id="A0A4Y2WAK5"/>
<dbReference type="Proteomes" id="UP000499080">
    <property type="component" value="Unassembled WGS sequence"/>
</dbReference>
<evidence type="ECO:0008006" key="4">
    <source>
        <dbReference type="Google" id="ProtNLM"/>
    </source>
</evidence>
<comment type="caution">
    <text evidence="2">The sequence shown here is derived from an EMBL/GenBank/DDBJ whole genome shotgun (WGS) entry which is preliminary data.</text>
</comment>
<organism evidence="2 3">
    <name type="scientific">Araneus ventricosus</name>
    <name type="common">Orbweaver spider</name>
    <name type="synonym">Epeira ventricosa</name>
    <dbReference type="NCBI Taxonomy" id="182803"/>
    <lineage>
        <taxon>Eukaryota</taxon>
        <taxon>Metazoa</taxon>
        <taxon>Ecdysozoa</taxon>
        <taxon>Arthropoda</taxon>
        <taxon>Chelicerata</taxon>
        <taxon>Arachnida</taxon>
        <taxon>Araneae</taxon>
        <taxon>Araneomorphae</taxon>
        <taxon>Entelegynae</taxon>
        <taxon>Araneoidea</taxon>
        <taxon>Araneidae</taxon>
        <taxon>Araneus</taxon>
    </lineage>
</organism>
<evidence type="ECO:0000256" key="1">
    <source>
        <dbReference type="SAM" id="MobiDB-lite"/>
    </source>
</evidence>